<evidence type="ECO:0000256" key="1">
    <source>
        <dbReference type="SAM" id="MobiDB-lite"/>
    </source>
</evidence>
<feature type="compositionally biased region" description="Basic residues" evidence="1">
    <location>
        <begin position="38"/>
        <end position="47"/>
    </location>
</feature>
<organism evidence="2 3">
    <name type="scientific">Loa loa</name>
    <name type="common">Eye worm</name>
    <name type="synonym">Filaria loa</name>
    <dbReference type="NCBI Taxonomy" id="7209"/>
    <lineage>
        <taxon>Eukaryota</taxon>
        <taxon>Metazoa</taxon>
        <taxon>Ecdysozoa</taxon>
        <taxon>Nematoda</taxon>
        <taxon>Chromadorea</taxon>
        <taxon>Rhabditida</taxon>
        <taxon>Spirurina</taxon>
        <taxon>Spiruromorpha</taxon>
        <taxon>Filarioidea</taxon>
        <taxon>Onchocercidae</taxon>
        <taxon>Loa</taxon>
    </lineage>
</organism>
<keyword evidence="2" id="KW-1185">Reference proteome</keyword>
<sequence>MCLCTEIHLQKATHLERRNEQKNFEIRKVPRKDDVRMSFRKKRKKKVDSKQQGTVQDETHRNKTEQMRMGWDSIQRTPGHLSVGSEREFNSDDWLLFERCMVQRWGFD</sequence>
<dbReference type="Proteomes" id="UP000095285">
    <property type="component" value="Unassembled WGS sequence"/>
</dbReference>
<reference evidence="2" key="1">
    <citation type="submission" date="2012-04" db="EMBL/GenBank/DDBJ databases">
        <title>The Genome Sequence of Loa loa.</title>
        <authorList>
            <consortium name="The Broad Institute Genome Sequencing Platform"/>
            <consortium name="Broad Institute Genome Sequencing Center for Infectious Disease"/>
            <person name="Nutman T.B."/>
            <person name="Fink D.L."/>
            <person name="Russ C."/>
            <person name="Young S."/>
            <person name="Zeng Q."/>
            <person name="Gargeya S."/>
            <person name="Alvarado L."/>
            <person name="Berlin A."/>
            <person name="Chapman S.B."/>
            <person name="Chen Z."/>
            <person name="Freedman E."/>
            <person name="Gellesch M."/>
            <person name="Goldberg J."/>
            <person name="Griggs A."/>
            <person name="Gujja S."/>
            <person name="Heilman E.R."/>
            <person name="Heiman D."/>
            <person name="Howarth C."/>
            <person name="Mehta T."/>
            <person name="Neiman D."/>
            <person name="Pearson M."/>
            <person name="Roberts A."/>
            <person name="Saif S."/>
            <person name="Shea T."/>
            <person name="Shenoy N."/>
            <person name="Sisk P."/>
            <person name="Stolte C."/>
            <person name="Sykes S."/>
            <person name="White J."/>
            <person name="Yandava C."/>
            <person name="Haas B."/>
            <person name="Henn M.R."/>
            <person name="Nusbaum C."/>
            <person name="Birren B."/>
        </authorList>
    </citation>
    <scope>NUCLEOTIDE SEQUENCE [LARGE SCALE GENOMIC DNA]</scope>
</reference>
<proteinExistence type="predicted"/>
<dbReference type="WBParaSite" id="EN70_3632">
    <property type="protein sequence ID" value="EN70_3632"/>
    <property type="gene ID" value="EN70_3632"/>
</dbReference>
<reference evidence="3" key="2">
    <citation type="submission" date="2016-11" db="UniProtKB">
        <authorList>
            <consortium name="WormBaseParasite"/>
        </authorList>
    </citation>
    <scope>IDENTIFICATION</scope>
</reference>
<protein>
    <submittedName>
        <fullName evidence="3">Ovule protein</fullName>
    </submittedName>
</protein>
<evidence type="ECO:0000313" key="2">
    <source>
        <dbReference type="Proteomes" id="UP000095285"/>
    </source>
</evidence>
<feature type="compositionally biased region" description="Basic and acidic residues" evidence="1">
    <location>
        <begin position="57"/>
        <end position="66"/>
    </location>
</feature>
<evidence type="ECO:0000313" key="3">
    <source>
        <dbReference type="WBParaSite" id="EN70_3632"/>
    </source>
</evidence>
<feature type="region of interest" description="Disordered" evidence="1">
    <location>
        <begin position="38"/>
        <end position="86"/>
    </location>
</feature>
<dbReference type="AlphaFoldDB" id="A0A1I7VKR9"/>
<accession>A0A1I7VKR9</accession>
<name>A0A1I7VKR9_LOALO</name>